<reference evidence="2" key="1">
    <citation type="submission" date="2018-01" db="EMBL/GenBank/DDBJ databases">
        <authorList>
            <consortium name="Urmite Genomes"/>
        </authorList>
    </citation>
    <scope>NUCLEOTIDE SEQUENCE [LARGE SCALE GENOMIC DNA]</scope>
    <source>
        <strain evidence="2">AFP003</strain>
    </source>
</reference>
<protein>
    <submittedName>
        <fullName evidence="2">Uncharacterized protein</fullName>
    </submittedName>
</protein>
<dbReference type="AlphaFoldDB" id="A0A2K4YAL1"/>
<proteinExistence type="predicted"/>
<evidence type="ECO:0000256" key="1">
    <source>
        <dbReference type="SAM" id="MobiDB-lite"/>
    </source>
</evidence>
<feature type="compositionally biased region" description="Low complexity" evidence="1">
    <location>
        <begin position="98"/>
        <end position="111"/>
    </location>
</feature>
<evidence type="ECO:0000313" key="2">
    <source>
        <dbReference type="EMBL" id="SOX53813.1"/>
    </source>
</evidence>
<dbReference type="Proteomes" id="UP000236318">
    <property type="component" value="Unassembled WGS sequence"/>
</dbReference>
<feature type="region of interest" description="Disordered" evidence="1">
    <location>
        <begin position="98"/>
        <end position="117"/>
    </location>
</feature>
<comment type="caution">
    <text evidence="2">The sequence shown here is derived from an EMBL/GenBank/DDBJ whole genome shotgun (WGS) entry which is preliminary data.</text>
</comment>
<gene>
    <name evidence="2" type="ORF">MAAFP003_2489</name>
</gene>
<dbReference type="OrthoDB" id="9928929at2"/>
<sequence length="139" mass="15330">MVASVWLLVRPAGGKAADCATARAMWSYYESQLASARTAAQEPDANNSKTEVAYRNMINELQSYAGRISSPGLRSEADAMVAINRDLFEQWKRWVAESQSVSPTSVGPTPSDRQFGTDFTQNAEKLKDVHAELQRRCAS</sequence>
<accession>A0A2K4YAL1</accession>
<evidence type="ECO:0000313" key="3">
    <source>
        <dbReference type="Proteomes" id="UP000236318"/>
    </source>
</evidence>
<name>A0A2K4YAL1_9MYCO</name>
<organism evidence="2 3">
    <name type="scientific">Mycobacterium ahvazicum</name>
    <dbReference type="NCBI Taxonomy" id="1964395"/>
    <lineage>
        <taxon>Bacteria</taxon>
        <taxon>Bacillati</taxon>
        <taxon>Actinomycetota</taxon>
        <taxon>Actinomycetes</taxon>
        <taxon>Mycobacteriales</taxon>
        <taxon>Mycobacteriaceae</taxon>
        <taxon>Mycobacterium</taxon>
        <taxon>Mycobacterium simiae complex</taxon>
    </lineage>
</organism>
<keyword evidence="3" id="KW-1185">Reference proteome</keyword>
<dbReference type="EMBL" id="FXEG02000002">
    <property type="protein sequence ID" value="SOX53813.1"/>
    <property type="molecule type" value="Genomic_DNA"/>
</dbReference>
<dbReference type="RefSeq" id="WP_133160850.1">
    <property type="nucleotide sequence ID" value="NZ_FXEG02000002.1"/>
</dbReference>